<gene>
    <name evidence="2" type="ORF">K466DRAFT_50772</name>
</gene>
<feature type="compositionally biased region" description="Polar residues" evidence="1">
    <location>
        <begin position="1"/>
        <end position="10"/>
    </location>
</feature>
<dbReference type="EMBL" id="ML212268">
    <property type="protein sequence ID" value="TFK78896.1"/>
    <property type="molecule type" value="Genomic_DNA"/>
</dbReference>
<reference evidence="2 3" key="1">
    <citation type="journal article" date="2019" name="Nat. Ecol. Evol.">
        <title>Megaphylogeny resolves global patterns of mushroom evolution.</title>
        <authorList>
            <person name="Varga T."/>
            <person name="Krizsan K."/>
            <person name="Foldi C."/>
            <person name="Dima B."/>
            <person name="Sanchez-Garcia M."/>
            <person name="Sanchez-Ramirez S."/>
            <person name="Szollosi G.J."/>
            <person name="Szarkandi J.G."/>
            <person name="Papp V."/>
            <person name="Albert L."/>
            <person name="Andreopoulos W."/>
            <person name="Angelini C."/>
            <person name="Antonin V."/>
            <person name="Barry K.W."/>
            <person name="Bougher N.L."/>
            <person name="Buchanan P."/>
            <person name="Buyck B."/>
            <person name="Bense V."/>
            <person name="Catcheside P."/>
            <person name="Chovatia M."/>
            <person name="Cooper J."/>
            <person name="Damon W."/>
            <person name="Desjardin D."/>
            <person name="Finy P."/>
            <person name="Geml J."/>
            <person name="Haridas S."/>
            <person name="Hughes K."/>
            <person name="Justo A."/>
            <person name="Karasinski D."/>
            <person name="Kautmanova I."/>
            <person name="Kiss B."/>
            <person name="Kocsube S."/>
            <person name="Kotiranta H."/>
            <person name="LaButti K.M."/>
            <person name="Lechner B.E."/>
            <person name="Liimatainen K."/>
            <person name="Lipzen A."/>
            <person name="Lukacs Z."/>
            <person name="Mihaltcheva S."/>
            <person name="Morgado L.N."/>
            <person name="Niskanen T."/>
            <person name="Noordeloos M.E."/>
            <person name="Ohm R.A."/>
            <person name="Ortiz-Santana B."/>
            <person name="Ovrebo C."/>
            <person name="Racz N."/>
            <person name="Riley R."/>
            <person name="Savchenko A."/>
            <person name="Shiryaev A."/>
            <person name="Soop K."/>
            <person name="Spirin V."/>
            <person name="Szebenyi C."/>
            <person name="Tomsovsky M."/>
            <person name="Tulloss R.E."/>
            <person name="Uehling J."/>
            <person name="Grigoriev I.V."/>
            <person name="Vagvolgyi C."/>
            <person name="Papp T."/>
            <person name="Martin F.M."/>
            <person name="Miettinen O."/>
            <person name="Hibbett D.S."/>
            <person name="Nagy L.G."/>
        </authorList>
    </citation>
    <scope>NUCLEOTIDE SEQUENCE [LARGE SCALE GENOMIC DNA]</scope>
    <source>
        <strain evidence="2 3">HHB13444</strain>
    </source>
</reference>
<name>A0A5C3NN17_9APHY</name>
<protein>
    <submittedName>
        <fullName evidence="2">Uncharacterized protein</fullName>
    </submittedName>
</protein>
<keyword evidence="3" id="KW-1185">Reference proteome</keyword>
<feature type="compositionally biased region" description="Gly residues" evidence="1">
    <location>
        <begin position="96"/>
        <end position="123"/>
    </location>
</feature>
<sequence>MSQIPSATSEENVERASRTRASRRPAHAGAASKQGTPNAFTGSEKRRHCSQRNGHVRIATDVILTLARRVQRTAAAALRAKSRRKWRREGGSARAGLGGLAGGSGRRGGTAEGDRGCGAGVGSAMGRLR</sequence>
<feature type="region of interest" description="Disordered" evidence="1">
    <location>
        <begin position="1"/>
        <end position="55"/>
    </location>
</feature>
<evidence type="ECO:0000256" key="1">
    <source>
        <dbReference type="SAM" id="MobiDB-lite"/>
    </source>
</evidence>
<feature type="region of interest" description="Disordered" evidence="1">
    <location>
        <begin position="81"/>
        <end position="129"/>
    </location>
</feature>
<organism evidence="2 3">
    <name type="scientific">Polyporus arcularius HHB13444</name>
    <dbReference type="NCBI Taxonomy" id="1314778"/>
    <lineage>
        <taxon>Eukaryota</taxon>
        <taxon>Fungi</taxon>
        <taxon>Dikarya</taxon>
        <taxon>Basidiomycota</taxon>
        <taxon>Agaricomycotina</taxon>
        <taxon>Agaricomycetes</taxon>
        <taxon>Polyporales</taxon>
        <taxon>Polyporaceae</taxon>
        <taxon>Polyporus</taxon>
    </lineage>
</organism>
<accession>A0A5C3NN17</accession>
<proteinExistence type="predicted"/>
<dbReference type="InParanoid" id="A0A5C3NN17"/>
<dbReference type="Proteomes" id="UP000308197">
    <property type="component" value="Unassembled WGS sequence"/>
</dbReference>
<dbReference type="AlphaFoldDB" id="A0A5C3NN17"/>
<evidence type="ECO:0000313" key="3">
    <source>
        <dbReference type="Proteomes" id="UP000308197"/>
    </source>
</evidence>
<evidence type="ECO:0000313" key="2">
    <source>
        <dbReference type="EMBL" id="TFK78896.1"/>
    </source>
</evidence>